<gene>
    <name evidence="2" type="ORF">Cva_01073</name>
</gene>
<protein>
    <submittedName>
        <fullName evidence="2">Uncharacterized protein</fullName>
    </submittedName>
</protein>
<dbReference type="EMBL" id="BBVC01000057">
    <property type="protein sequence ID" value="GAO98414.1"/>
    <property type="molecule type" value="Genomic_DNA"/>
</dbReference>
<proteinExistence type="predicted"/>
<organism evidence="2 3">
    <name type="scientific">Caedimonas varicaedens</name>
    <dbReference type="NCBI Taxonomy" id="1629334"/>
    <lineage>
        <taxon>Bacteria</taxon>
        <taxon>Pseudomonadati</taxon>
        <taxon>Pseudomonadota</taxon>
        <taxon>Alphaproteobacteria</taxon>
        <taxon>Holosporales</taxon>
        <taxon>Caedimonadaceae</taxon>
        <taxon>Caedimonas</taxon>
    </lineage>
</organism>
<accession>A0A0K8MEW2</accession>
<feature type="region of interest" description="Disordered" evidence="1">
    <location>
        <begin position="93"/>
        <end position="121"/>
    </location>
</feature>
<comment type="caution">
    <text evidence="2">The sequence shown here is derived from an EMBL/GenBank/DDBJ whole genome shotgun (WGS) entry which is preliminary data.</text>
</comment>
<evidence type="ECO:0000313" key="2">
    <source>
        <dbReference type="EMBL" id="GAO98414.1"/>
    </source>
</evidence>
<dbReference type="AlphaFoldDB" id="A0A0K8MEW2"/>
<feature type="compositionally biased region" description="Pro residues" evidence="1">
    <location>
        <begin position="110"/>
        <end position="121"/>
    </location>
</feature>
<evidence type="ECO:0000313" key="3">
    <source>
        <dbReference type="Proteomes" id="UP000036771"/>
    </source>
</evidence>
<dbReference type="Proteomes" id="UP000036771">
    <property type="component" value="Unassembled WGS sequence"/>
</dbReference>
<sequence length="121" mass="13753">MLNIKNILLTITAISIIATPAESFSLNFLKRGFKHCTGVCDNVNVCKDKDKLEWCILNCSHKMDSRKLCTAKTNEEVRADIEKNINKLSPKEKEMWKQLQEEEMSVPAPTDVPPPPELPKK</sequence>
<evidence type="ECO:0000256" key="1">
    <source>
        <dbReference type="SAM" id="MobiDB-lite"/>
    </source>
</evidence>
<keyword evidence="3" id="KW-1185">Reference proteome</keyword>
<reference evidence="2 3" key="1">
    <citation type="submission" date="2015-03" db="EMBL/GenBank/DDBJ databases">
        <title>Caedibacter varicaedens, whole genome shotgun sequence.</title>
        <authorList>
            <person name="Suzuki H."/>
            <person name="Dapper A.L."/>
            <person name="Gibson A.K."/>
            <person name="Jackson C."/>
            <person name="Lee H."/>
            <person name="Pejaver V.R."/>
            <person name="Doak T."/>
            <person name="Lynch M."/>
        </authorList>
    </citation>
    <scope>NUCLEOTIDE SEQUENCE [LARGE SCALE GENOMIC DNA]</scope>
</reference>
<name>A0A0K8MEW2_9PROT</name>